<evidence type="ECO:0000313" key="2">
    <source>
        <dbReference type="EMBL" id="SCZ96842.1"/>
    </source>
</evidence>
<dbReference type="Proteomes" id="UP000249723">
    <property type="component" value="Unassembled WGS sequence"/>
</dbReference>
<keyword evidence="3" id="KW-1185">Reference proteome</keyword>
<dbReference type="Pfam" id="PF10294">
    <property type="entry name" value="Methyltransf_16"/>
    <property type="match status" value="1"/>
</dbReference>
<dbReference type="EMBL" id="FMWP01000091">
    <property type="protein sequence ID" value="SCZ96842.1"/>
    <property type="molecule type" value="Genomic_DNA"/>
</dbReference>
<dbReference type="InterPro" id="IPR029063">
    <property type="entry name" value="SAM-dependent_MTases_sf"/>
</dbReference>
<dbReference type="SUPFAM" id="SSF53335">
    <property type="entry name" value="S-adenosyl-L-methionine-dependent methyltransferases"/>
    <property type="match status" value="1"/>
</dbReference>
<dbReference type="InterPro" id="IPR019410">
    <property type="entry name" value="Methyltransf_16"/>
</dbReference>
<dbReference type="PANTHER" id="PTHR14614:SF147">
    <property type="entry name" value="S-ADENOSYLMETHIONINE-DEPENDENT METHYLTRANSFERASE OF THE SEVEN BETA-STRAND FAMILY"/>
    <property type="match status" value="1"/>
</dbReference>
<dbReference type="OrthoDB" id="2537647at2759"/>
<dbReference type="AlphaFoldDB" id="A0A2X0KSI8"/>
<dbReference type="GO" id="GO:0008757">
    <property type="term" value="F:S-adenosylmethionine-dependent methyltransferase activity"/>
    <property type="evidence" value="ECO:0007669"/>
    <property type="project" value="UniProtKB-ARBA"/>
</dbReference>
<sequence length="439" mass="48133">MTEQASDHLIPSQHLPTLSPYPPPSQLRTSLDRLQRLVAPHQIIFDLRSTSSGLKPSLNQDLATLDAFELTYTRQWLERLVSLGSRRLVLVEDEEEVLEWEGLVEDGSYVLGRLMGGSASGGSEQVFLLPSPLGQEFEPLRIRIRETTLLSNSTGFRTWGSATLLAQRIASNPFDYLPTTTTTMTTSSDSEPVAAVRILELGSGTGLVGLTLIATLSALGIRSKVDLTDHEDSVLDNLRRNSDRFSTEELDEEEEVVGSRVSKLDWSDHQSALGSIRSHSKEGGRKVYDLIVAADVIYEPDHVGLIHSTVAALLRQPDPRSTTTRFGEGGTFHLALPLRSTHGLEMEAFEKTFPRVSSERDGREESGGGGGEAWRLAVVSEELIRAEKGDDGFESGNGVEEYRLVRIRWDSGEQVKGVGVGSVFLGVADPEYCCITLNV</sequence>
<evidence type="ECO:0000313" key="3">
    <source>
        <dbReference type="Proteomes" id="UP000249723"/>
    </source>
</evidence>
<organism evidence="2 3">
    <name type="scientific">Microbotryum saponariae</name>
    <dbReference type="NCBI Taxonomy" id="289078"/>
    <lineage>
        <taxon>Eukaryota</taxon>
        <taxon>Fungi</taxon>
        <taxon>Dikarya</taxon>
        <taxon>Basidiomycota</taxon>
        <taxon>Pucciniomycotina</taxon>
        <taxon>Microbotryomycetes</taxon>
        <taxon>Microbotryales</taxon>
        <taxon>Microbotryaceae</taxon>
        <taxon>Microbotryum</taxon>
    </lineage>
</organism>
<reference evidence="3" key="1">
    <citation type="submission" date="2016-10" db="EMBL/GenBank/DDBJ databases">
        <authorList>
            <person name="Jeantristanb JTB J.-T."/>
            <person name="Ricardo R."/>
        </authorList>
    </citation>
    <scope>NUCLEOTIDE SEQUENCE [LARGE SCALE GENOMIC DNA]</scope>
</reference>
<feature type="region of interest" description="Disordered" evidence="1">
    <location>
        <begin position="1"/>
        <end position="24"/>
    </location>
</feature>
<accession>A0A2X0KSI8</accession>
<dbReference type="STRING" id="289078.A0A2X0KSI8"/>
<evidence type="ECO:0000256" key="1">
    <source>
        <dbReference type="SAM" id="MobiDB-lite"/>
    </source>
</evidence>
<gene>
    <name evidence="2" type="ORF">BZ3500_MVSOF-1268-A1-R1_CHR4-1G06775</name>
</gene>
<dbReference type="PANTHER" id="PTHR14614">
    <property type="entry name" value="HEPATOCELLULAR CARCINOMA-ASSOCIATED ANTIGEN"/>
    <property type="match status" value="1"/>
</dbReference>
<dbReference type="Gene3D" id="3.40.50.150">
    <property type="entry name" value="Vaccinia Virus protein VP39"/>
    <property type="match status" value="1"/>
</dbReference>
<name>A0A2X0KSI8_9BASI</name>
<protein>
    <submittedName>
        <fullName evidence="2">BZ3500_MvSof-1268-A1-R1_Chr4-1g06775 protein</fullName>
    </submittedName>
</protein>
<proteinExistence type="predicted"/>